<dbReference type="Gene3D" id="3.10.450.50">
    <property type="match status" value="1"/>
</dbReference>
<reference evidence="2 3" key="1">
    <citation type="submission" date="2020-08" db="EMBL/GenBank/DDBJ databases">
        <title>Whole genome shotgun sequence of Actinocatenispora thailandica NBRC 105041.</title>
        <authorList>
            <person name="Komaki H."/>
            <person name="Tamura T."/>
        </authorList>
    </citation>
    <scope>NUCLEOTIDE SEQUENCE [LARGE SCALE GENOMIC DNA]</scope>
    <source>
        <strain evidence="2 3">NBRC 105041</strain>
    </source>
</reference>
<dbReference type="Proteomes" id="UP000611640">
    <property type="component" value="Chromosome"/>
</dbReference>
<dbReference type="AlphaFoldDB" id="A0A7R7DRJ6"/>
<sequence>MRSLTDTEPARFIADFFTSFTADLLRDDTDPALIVDRYHTADVVQVADGNVIDRDKLIAHTRPVRKNRPSIRIEVHDAVADGDLLAARYTLHARQRGRDLAIDVCFFGRFTADGRMRSAHLLTRALAD</sequence>
<gene>
    <name evidence="2" type="ORF">Athai_39800</name>
</gene>
<evidence type="ECO:0000313" key="2">
    <source>
        <dbReference type="EMBL" id="BCJ36477.1"/>
    </source>
</evidence>
<organism evidence="2 3">
    <name type="scientific">Actinocatenispora thailandica</name>
    <dbReference type="NCBI Taxonomy" id="227318"/>
    <lineage>
        <taxon>Bacteria</taxon>
        <taxon>Bacillati</taxon>
        <taxon>Actinomycetota</taxon>
        <taxon>Actinomycetes</taxon>
        <taxon>Micromonosporales</taxon>
        <taxon>Micromonosporaceae</taxon>
        <taxon>Actinocatenispora</taxon>
    </lineage>
</organism>
<dbReference type="InterPro" id="IPR032710">
    <property type="entry name" value="NTF2-like_dom_sf"/>
</dbReference>
<evidence type="ECO:0000313" key="3">
    <source>
        <dbReference type="Proteomes" id="UP000611640"/>
    </source>
</evidence>
<evidence type="ECO:0000259" key="1">
    <source>
        <dbReference type="Pfam" id="PF12680"/>
    </source>
</evidence>
<dbReference type="Pfam" id="PF12680">
    <property type="entry name" value="SnoaL_2"/>
    <property type="match status" value="1"/>
</dbReference>
<dbReference type="KEGG" id="atl:Athai_39800"/>
<dbReference type="EMBL" id="AP023355">
    <property type="protein sequence ID" value="BCJ36477.1"/>
    <property type="molecule type" value="Genomic_DNA"/>
</dbReference>
<dbReference type="SUPFAM" id="SSF54427">
    <property type="entry name" value="NTF2-like"/>
    <property type="match status" value="1"/>
</dbReference>
<dbReference type="RefSeq" id="WP_203962848.1">
    <property type="nucleotide sequence ID" value="NZ_AP023355.1"/>
</dbReference>
<name>A0A7R7DRJ6_9ACTN</name>
<proteinExistence type="predicted"/>
<accession>A0A7R7DRJ6</accession>
<keyword evidence="3" id="KW-1185">Reference proteome</keyword>
<feature type="domain" description="SnoaL-like" evidence="1">
    <location>
        <begin position="35"/>
        <end position="117"/>
    </location>
</feature>
<dbReference type="InterPro" id="IPR037401">
    <property type="entry name" value="SnoaL-like"/>
</dbReference>
<protein>
    <recommendedName>
        <fullName evidence="1">SnoaL-like domain-containing protein</fullName>
    </recommendedName>
</protein>